<keyword evidence="8 15" id="KW-0675">Receptor</keyword>
<dbReference type="EMBL" id="CP028339">
    <property type="protein sequence ID" value="AVR89524.1"/>
    <property type="molecule type" value="Genomic_DNA"/>
</dbReference>
<dbReference type="PANTHER" id="PTHR30069:SF49">
    <property type="entry name" value="OUTER MEMBRANE PROTEIN C"/>
    <property type="match status" value="1"/>
</dbReference>
<protein>
    <submittedName>
        <fullName evidence="15">Outer membrane receptor</fullName>
    </submittedName>
</protein>
<dbReference type="AlphaFoldDB" id="A0A2R4BQN0"/>
<dbReference type="NCBIfam" id="TIGR01778">
    <property type="entry name" value="TonB-copper"/>
    <property type="match status" value="1"/>
</dbReference>
<comment type="subcellular location">
    <subcellularLocation>
        <location evidence="1 10">Cell outer membrane</location>
        <topology evidence="1 10">Multi-pass membrane protein</topology>
    </subcellularLocation>
</comment>
<dbReference type="GO" id="GO:0009279">
    <property type="term" value="C:cell outer membrane"/>
    <property type="evidence" value="ECO:0007669"/>
    <property type="project" value="UniProtKB-SubCell"/>
</dbReference>
<organism evidence="15 16">
    <name type="scientific">Thauera aromatica K172</name>
    <dbReference type="NCBI Taxonomy" id="44139"/>
    <lineage>
        <taxon>Bacteria</taxon>
        <taxon>Pseudomonadati</taxon>
        <taxon>Pseudomonadota</taxon>
        <taxon>Betaproteobacteria</taxon>
        <taxon>Rhodocyclales</taxon>
        <taxon>Zoogloeaceae</taxon>
        <taxon>Thauera</taxon>
    </lineage>
</organism>
<dbReference type="CDD" id="cd01347">
    <property type="entry name" value="ligand_gated_channel"/>
    <property type="match status" value="1"/>
</dbReference>
<keyword evidence="7 10" id="KW-0472">Membrane</keyword>
<dbReference type="InterPro" id="IPR012910">
    <property type="entry name" value="Plug_dom"/>
</dbReference>
<feature type="chain" id="PRO_5015340559" evidence="12">
    <location>
        <begin position="25"/>
        <end position="665"/>
    </location>
</feature>
<feature type="signal peptide" evidence="12">
    <location>
        <begin position="1"/>
        <end position="24"/>
    </location>
</feature>
<evidence type="ECO:0000256" key="10">
    <source>
        <dbReference type="PROSITE-ProRule" id="PRU01360"/>
    </source>
</evidence>
<dbReference type="RefSeq" id="WP_107221632.1">
    <property type="nucleotide sequence ID" value="NZ_CP028339.1"/>
</dbReference>
<evidence type="ECO:0000313" key="16">
    <source>
        <dbReference type="Proteomes" id="UP000241885"/>
    </source>
</evidence>
<dbReference type="Pfam" id="PF07715">
    <property type="entry name" value="Plug"/>
    <property type="match status" value="1"/>
</dbReference>
<keyword evidence="16" id="KW-1185">Reference proteome</keyword>
<dbReference type="InterPro" id="IPR000531">
    <property type="entry name" value="Beta-barrel_TonB"/>
</dbReference>
<dbReference type="SUPFAM" id="SSF56935">
    <property type="entry name" value="Porins"/>
    <property type="match status" value="1"/>
</dbReference>
<keyword evidence="5 10" id="KW-0812">Transmembrane</keyword>
<evidence type="ECO:0000256" key="8">
    <source>
        <dbReference type="ARBA" id="ARBA00023170"/>
    </source>
</evidence>
<keyword evidence="4 10" id="KW-1134">Transmembrane beta strand</keyword>
<dbReference type="InterPro" id="IPR010100">
    <property type="entry name" value="TonB-dep_Cu_rcpt"/>
</dbReference>
<dbReference type="GO" id="GO:0015344">
    <property type="term" value="F:siderophore uptake transmembrane transporter activity"/>
    <property type="evidence" value="ECO:0007669"/>
    <property type="project" value="TreeGrafter"/>
</dbReference>
<name>A0A2R4BQN0_THAAR</name>
<comment type="similarity">
    <text evidence="2 10 11">Belongs to the TonB-dependent receptor family.</text>
</comment>
<evidence type="ECO:0000259" key="13">
    <source>
        <dbReference type="Pfam" id="PF00593"/>
    </source>
</evidence>
<evidence type="ECO:0000256" key="9">
    <source>
        <dbReference type="ARBA" id="ARBA00023237"/>
    </source>
</evidence>
<evidence type="ECO:0000259" key="14">
    <source>
        <dbReference type="Pfam" id="PF07715"/>
    </source>
</evidence>
<dbReference type="OrthoDB" id="5332150at2"/>
<dbReference type="InterPro" id="IPR037066">
    <property type="entry name" value="Plug_dom_sf"/>
</dbReference>
<dbReference type="Proteomes" id="UP000241885">
    <property type="component" value="Chromosome"/>
</dbReference>
<dbReference type="Gene3D" id="2.170.130.10">
    <property type="entry name" value="TonB-dependent receptor, plug domain"/>
    <property type="match status" value="1"/>
</dbReference>
<feature type="domain" description="TonB-dependent receptor-like beta-barrel" evidence="13">
    <location>
        <begin position="196"/>
        <end position="622"/>
    </location>
</feature>
<keyword evidence="3 10" id="KW-0813">Transport</keyword>
<dbReference type="KEGG" id="tak:Tharo_2631"/>
<dbReference type="PROSITE" id="PS52016">
    <property type="entry name" value="TONB_DEPENDENT_REC_3"/>
    <property type="match status" value="1"/>
</dbReference>
<accession>A0A2R4BQN0</accession>
<keyword evidence="9 10" id="KW-0998">Cell outer membrane</keyword>
<feature type="domain" description="TonB-dependent receptor plug" evidence="14">
    <location>
        <begin position="57"/>
        <end position="144"/>
    </location>
</feature>
<evidence type="ECO:0000256" key="11">
    <source>
        <dbReference type="RuleBase" id="RU003357"/>
    </source>
</evidence>
<dbReference type="PANTHER" id="PTHR30069">
    <property type="entry name" value="TONB-DEPENDENT OUTER MEMBRANE RECEPTOR"/>
    <property type="match status" value="1"/>
</dbReference>
<dbReference type="Pfam" id="PF00593">
    <property type="entry name" value="TonB_dep_Rec_b-barrel"/>
    <property type="match status" value="1"/>
</dbReference>
<evidence type="ECO:0000256" key="3">
    <source>
        <dbReference type="ARBA" id="ARBA00022448"/>
    </source>
</evidence>
<dbReference type="Gene3D" id="2.40.170.20">
    <property type="entry name" value="TonB-dependent receptor, beta-barrel domain"/>
    <property type="match status" value="1"/>
</dbReference>
<evidence type="ECO:0000256" key="12">
    <source>
        <dbReference type="SAM" id="SignalP"/>
    </source>
</evidence>
<evidence type="ECO:0000256" key="2">
    <source>
        <dbReference type="ARBA" id="ARBA00009810"/>
    </source>
</evidence>
<keyword evidence="6 11" id="KW-0798">TonB box</keyword>
<evidence type="ECO:0000256" key="5">
    <source>
        <dbReference type="ARBA" id="ARBA00022692"/>
    </source>
</evidence>
<keyword evidence="12" id="KW-0732">Signal</keyword>
<dbReference type="InterPro" id="IPR036942">
    <property type="entry name" value="Beta-barrel_TonB_sf"/>
</dbReference>
<evidence type="ECO:0000256" key="4">
    <source>
        <dbReference type="ARBA" id="ARBA00022452"/>
    </source>
</evidence>
<evidence type="ECO:0000256" key="6">
    <source>
        <dbReference type="ARBA" id="ARBA00023077"/>
    </source>
</evidence>
<gene>
    <name evidence="15" type="ORF">Tharo_2631</name>
</gene>
<dbReference type="InterPro" id="IPR039426">
    <property type="entry name" value="TonB-dep_rcpt-like"/>
</dbReference>
<sequence>MQKTFQRLPLAVAISLALPAIAVAQEATLGSVVVTAPLTTAPLTITTDPKAPRQPLPAHDGADLLKSIPGFSVIRKGGADGDPVFRGQSGSRLNILQDGQDVHGGCGGRMDPPTAYIYPESYDRVTVIKGPQTVLYGGGNSAAVVLFERDMTRMSEPGWAASGSLTFGSWGRNDQVFDATAGNPDFYARIGATRSDMNDYEDGDGKKVHSFYTRWSTHGALGWTPDDNTLLELNFGRSDGEAAYADRAMDGTKFEREHVGLKFEKRNISPLVHKVEAHAYYSYLDHVMDNFSLRSNMGMKMLNNPDRETTGGRFAVTLTPTDPVQLMLGADVKADQHTSRSGVDYRTRPRTDDFGFDRYGIFGEATYALDGVRRVIGGLRIDDHEVTNDKMGGAKESDTLPSGFLRFERDYAGGAGTWYVGLGHAERFPDFWEFMRAAPGTGSLADARSFDTLEPEKNTQLDVGASWTAGNVRASVSGFYSKVDDYMLLRWFTRGTSSVADVRNIDATLYGLETDLTWRFASHWSATGTLAWVHGRNDTDDNALAQQPPLEGRLALEYSDGTFSYGGLLRVVARQDRVDVGSGSIVSNGKDLGPTPGFATLALNAGWRPNKVTLLTAGVDNVFDRTYHEHLSQGSAAIAGYEAATNEIINEPGRTFWLKAQLALD</sequence>
<evidence type="ECO:0000256" key="7">
    <source>
        <dbReference type="ARBA" id="ARBA00023136"/>
    </source>
</evidence>
<proteinExistence type="inferred from homology"/>
<reference evidence="15 16" key="1">
    <citation type="submission" date="2018-03" db="EMBL/GenBank/DDBJ databases">
        <title>Complete genome sequence of Thauera aromatica, a model organism for studying aromatic compound degradation under denitrifying conditions.</title>
        <authorList>
            <person name="Lo H.-Y."/>
            <person name="Goris T."/>
            <person name="Boll M."/>
            <person name="Mueller J.A."/>
        </authorList>
    </citation>
    <scope>NUCLEOTIDE SEQUENCE [LARGE SCALE GENOMIC DNA]</scope>
    <source>
        <strain evidence="15 16">K172</strain>
    </source>
</reference>
<dbReference type="GO" id="GO:0044718">
    <property type="term" value="P:siderophore transmembrane transport"/>
    <property type="evidence" value="ECO:0007669"/>
    <property type="project" value="TreeGrafter"/>
</dbReference>
<evidence type="ECO:0000313" key="15">
    <source>
        <dbReference type="EMBL" id="AVR89524.1"/>
    </source>
</evidence>
<evidence type="ECO:0000256" key="1">
    <source>
        <dbReference type="ARBA" id="ARBA00004571"/>
    </source>
</evidence>